<dbReference type="HOGENOM" id="CLU_030558_4_0_4"/>
<evidence type="ECO:0000313" key="3">
    <source>
        <dbReference type="Proteomes" id="UP000005267"/>
    </source>
</evidence>
<gene>
    <name evidence="2" type="ordered locus">TKWG_04985</name>
</gene>
<feature type="domain" description="Malonyl-CoA:ACP transacylase (MAT)" evidence="1">
    <location>
        <begin position="6"/>
        <end position="288"/>
    </location>
</feature>
<dbReference type="InterPro" id="IPR016035">
    <property type="entry name" value="Acyl_Trfase/lysoPLipase"/>
</dbReference>
<reference evidence="2 3" key="1">
    <citation type="journal article" date="2011" name="J. Bacteriol.">
        <title>Whole-genome shotgun sequencing of the sulfur-oxidizing chemoautotroph Tetrathiobacter kashmirensis.</title>
        <authorList>
            <person name="Ghosh W."/>
            <person name="George A."/>
            <person name="Agarwal A."/>
            <person name="Raj P."/>
            <person name="Alam M."/>
            <person name="Pyne P."/>
            <person name="Das Gupta S.K."/>
        </authorList>
    </citation>
    <scope>NUCLEOTIDE SEQUENCE [LARGE SCALE GENOMIC DNA]</scope>
    <source>
        <strain evidence="2 3">WT001</strain>
    </source>
</reference>
<dbReference type="KEGG" id="aka:TKWG_04985"/>
<dbReference type="AlphaFoldDB" id="I3U922"/>
<dbReference type="InterPro" id="IPR050858">
    <property type="entry name" value="Mal-CoA-ACP_Trans/PKS_FabD"/>
</dbReference>
<keyword evidence="3" id="KW-1185">Reference proteome</keyword>
<dbReference type="GO" id="GO:0004314">
    <property type="term" value="F:[acyl-carrier-protein] S-malonyltransferase activity"/>
    <property type="evidence" value="ECO:0007669"/>
    <property type="project" value="TreeGrafter"/>
</dbReference>
<organism evidence="2 3">
    <name type="scientific">Advenella kashmirensis (strain DSM 17095 / LMG 22695 / WT001)</name>
    <name type="common">Tetrathiobacter kashmirensis</name>
    <dbReference type="NCBI Taxonomy" id="1036672"/>
    <lineage>
        <taxon>Bacteria</taxon>
        <taxon>Pseudomonadati</taxon>
        <taxon>Pseudomonadota</taxon>
        <taxon>Betaproteobacteria</taxon>
        <taxon>Burkholderiales</taxon>
        <taxon>Alcaligenaceae</taxon>
    </lineage>
</organism>
<dbReference type="SUPFAM" id="SSF52151">
    <property type="entry name" value="FabD/lysophospholipase-like"/>
    <property type="match status" value="1"/>
</dbReference>
<dbReference type="Gene3D" id="3.30.70.250">
    <property type="entry name" value="Malonyl-CoA ACP transacylase, ACP-binding"/>
    <property type="match status" value="1"/>
</dbReference>
<accession>I3U922</accession>
<dbReference type="EMBL" id="CP003555">
    <property type="protein sequence ID" value="AFK61510.1"/>
    <property type="molecule type" value="Genomic_DNA"/>
</dbReference>
<dbReference type="Pfam" id="PF00698">
    <property type="entry name" value="Acyl_transf_1"/>
    <property type="match status" value="1"/>
</dbReference>
<sequence>MRLAILFSGQGQQSAEHFQALQAMVSPETAAQLSKQLPDVWHNAAVHCETLGQNRIAQPFIFAFQLQWWHTLRPLLPRPICAAGYSLGELAACSAAGAFDMQQGIVLAAQRAACMDDCIQTQAGLTSIMGLPLENIEAITANSNTHLAIINPEQHYVIGGFEQDLQHAGQQAYDQGAMRVVRLSVQTPSHTALLQSATPAFARHLAPYCNKAPLAFKVHSAMDGRAAMLVAQALDALAEQISHAMNWVACLQAVRELQPDAVLEIGPGRAMLVCGTPSIQMYLPDQSMTSAARVGYKRGLTMCGRAVDANASSPG</sequence>
<dbReference type="InterPro" id="IPR001227">
    <property type="entry name" value="Ac_transferase_dom_sf"/>
</dbReference>
<evidence type="ECO:0000313" key="2">
    <source>
        <dbReference type="EMBL" id="AFK61510.1"/>
    </source>
</evidence>
<dbReference type="GO" id="GO:0006633">
    <property type="term" value="P:fatty acid biosynthetic process"/>
    <property type="evidence" value="ECO:0007669"/>
    <property type="project" value="TreeGrafter"/>
</dbReference>
<dbReference type="InterPro" id="IPR014043">
    <property type="entry name" value="Acyl_transferase_dom"/>
</dbReference>
<dbReference type="STRING" id="1036672.TKWG_04985"/>
<dbReference type="SUPFAM" id="SSF55048">
    <property type="entry name" value="Probable ACP-binding domain of malonyl-CoA ACP transacylase"/>
    <property type="match status" value="1"/>
</dbReference>
<dbReference type="OrthoDB" id="9808564at2"/>
<keyword evidence="2" id="KW-0808">Transferase</keyword>
<dbReference type="PANTHER" id="PTHR42681:SF6">
    <property type="entry name" value="BLL0263 PROTEIN"/>
    <property type="match status" value="1"/>
</dbReference>
<dbReference type="SMART" id="SM00827">
    <property type="entry name" value="PKS_AT"/>
    <property type="match status" value="1"/>
</dbReference>
<dbReference type="Gene3D" id="3.40.366.10">
    <property type="entry name" value="Malonyl-Coenzyme A Acyl Carrier Protein, domain 2"/>
    <property type="match status" value="1"/>
</dbReference>
<dbReference type="InterPro" id="IPR016036">
    <property type="entry name" value="Malonyl_transacylase_ACP-bd"/>
</dbReference>
<dbReference type="PANTHER" id="PTHR42681">
    <property type="entry name" value="MALONYL-COA-ACYL CARRIER PROTEIN TRANSACYLASE, MITOCHONDRIAL"/>
    <property type="match status" value="1"/>
</dbReference>
<evidence type="ECO:0000259" key="1">
    <source>
        <dbReference type="SMART" id="SM00827"/>
    </source>
</evidence>
<dbReference type="GO" id="GO:0005829">
    <property type="term" value="C:cytosol"/>
    <property type="evidence" value="ECO:0007669"/>
    <property type="project" value="TreeGrafter"/>
</dbReference>
<name>I3U922_ADVKW</name>
<proteinExistence type="predicted"/>
<dbReference type="RefSeq" id="WP_014749601.1">
    <property type="nucleotide sequence ID" value="NC_017964.1"/>
</dbReference>
<protein>
    <submittedName>
        <fullName evidence="2">Acyl transferase</fullName>
    </submittedName>
</protein>
<reference evidence="3" key="2">
    <citation type="journal article" date="2013" name="PLoS ONE">
        <title>Genome implosion elicits host-confinement in Alcaligenaceae: evidence from the comparative genomics of Tetrathiobacter kashmirensis, a pathogen in the making.</title>
        <authorList>
            <person name="Ghosh W."/>
            <person name="Alam M."/>
            <person name="Roy C."/>
            <person name="Pyne P."/>
            <person name="George A."/>
            <person name="Chakraborty R."/>
            <person name="Majumder S."/>
            <person name="Agarwal A."/>
            <person name="Chakraborty S."/>
            <person name="Majumdar S."/>
            <person name="Gupta S.K."/>
        </authorList>
    </citation>
    <scope>NUCLEOTIDE SEQUENCE [LARGE SCALE GENOMIC DNA]</scope>
    <source>
        <strain evidence="3">WT001</strain>
    </source>
</reference>
<dbReference type="Proteomes" id="UP000005267">
    <property type="component" value="Chromosome"/>
</dbReference>